<evidence type="ECO:0000256" key="1">
    <source>
        <dbReference type="ARBA" id="ARBA00022723"/>
    </source>
</evidence>
<dbReference type="GO" id="GO:0004112">
    <property type="term" value="F:cyclic-nucleotide phosphodiesterase activity"/>
    <property type="evidence" value="ECO:0007669"/>
    <property type="project" value="InterPro"/>
</dbReference>
<dbReference type="InterPro" id="IPR004843">
    <property type="entry name" value="Calcineurin-like_PHP"/>
</dbReference>
<dbReference type="SUPFAM" id="SSF56300">
    <property type="entry name" value="Metallo-dependent phosphatases"/>
    <property type="match status" value="1"/>
</dbReference>
<organism evidence="6">
    <name type="scientific">freshwater metagenome</name>
    <dbReference type="NCBI Taxonomy" id="449393"/>
    <lineage>
        <taxon>unclassified sequences</taxon>
        <taxon>metagenomes</taxon>
        <taxon>ecological metagenomes</taxon>
    </lineage>
</organism>
<evidence type="ECO:0000256" key="4">
    <source>
        <dbReference type="ARBA" id="ARBA00025742"/>
    </source>
</evidence>
<accession>A0A6J6DH97</accession>
<proteinExistence type="inferred from homology"/>
<sequence length="313" mass="33672">MLVSSFSQHPSAERVLVHISDTHLLDGRVLFGSIDSDTPLRRLLERLVASGQEVDALVFTGDLADRAESGAYLRLRELVEPFAVQLGAPVVWVMGNHDEREPFSEVLFGGPATAEPQDRVFDLDGLRVIALDTSVPGYHHGELTPAQLEWLGNELSSPAPKGTILALHHPPIPTPIELMGVIELQDQGALARVIQGTDVRGLLAGHLHYSTFSTFAGVPVSVCAASCYTIDLLGMEGTILSAVPGGLSASLVHVYPDQLVFSTVPLEDNGEITHYDAAGLAGIAVMTAEARREMFSNKNSEFNRASDREQSGF</sequence>
<reference evidence="6" key="1">
    <citation type="submission" date="2020-05" db="EMBL/GenBank/DDBJ databases">
        <authorList>
            <person name="Chiriac C."/>
            <person name="Salcher M."/>
            <person name="Ghai R."/>
            <person name="Kavagutti S V."/>
        </authorList>
    </citation>
    <scope>NUCLEOTIDE SEQUENCE</scope>
</reference>
<evidence type="ECO:0000256" key="3">
    <source>
        <dbReference type="ARBA" id="ARBA00023004"/>
    </source>
</evidence>
<dbReference type="EMBL" id="CAEZTM010000007">
    <property type="protein sequence ID" value="CAB4563537.1"/>
    <property type="molecule type" value="Genomic_DNA"/>
</dbReference>
<dbReference type="PANTHER" id="PTHR42988">
    <property type="entry name" value="PHOSPHOHYDROLASE"/>
    <property type="match status" value="1"/>
</dbReference>
<feature type="domain" description="Calcineurin-like phosphoesterase" evidence="5">
    <location>
        <begin position="16"/>
        <end position="209"/>
    </location>
</feature>
<dbReference type="Gene3D" id="3.60.21.10">
    <property type="match status" value="1"/>
</dbReference>
<name>A0A6J6DH97_9ZZZZ</name>
<dbReference type="CDD" id="cd07402">
    <property type="entry name" value="MPP_GpdQ"/>
    <property type="match status" value="1"/>
</dbReference>
<gene>
    <name evidence="6" type="ORF">UFOPK1684_00270</name>
</gene>
<protein>
    <submittedName>
        <fullName evidence="6">Unannotated protein</fullName>
    </submittedName>
</protein>
<dbReference type="InterPro" id="IPR029052">
    <property type="entry name" value="Metallo-depent_PP-like"/>
</dbReference>
<dbReference type="AlphaFoldDB" id="A0A6J6DH97"/>
<comment type="similarity">
    <text evidence="4">Belongs to the cyclic nucleotide phosphodiesterase class-III family.</text>
</comment>
<evidence type="ECO:0000259" key="5">
    <source>
        <dbReference type="Pfam" id="PF00149"/>
    </source>
</evidence>
<evidence type="ECO:0000313" key="6">
    <source>
        <dbReference type="EMBL" id="CAB4563537.1"/>
    </source>
</evidence>
<keyword evidence="3" id="KW-0408">Iron</keyword>
<evidence type="ECO:0000256" key="2">
    <source>
        <dbReference type="ARBA" id="ARBA00022801"/>
    </source>
</evidence>
<dbReference type="GO" id="GO:0046872">
    <property type="term" value="F:metal ion binding"/>
    <property type="evidence" value="ECO:0007669"/>
    <property type="project" value="UniProtKB-KW"/>
</dbReference>
<dbReference type="PANTHER" id="PTHR42988:SF2">
    <property type="entry name" value="CYCLIC NUCLEOTIDE PHOSPHODIESTERASE CBUA0032-RELATED"/>
    <property type="match status" value="1"/>
</dbReference>
<dbReference type="Pfam" id="PF00149">
    <property type="entry name" value="Metallophos"/>
    <property type="match status" value="1"/>
</dbReference>
<keyword evidence="2" id="KW-0378">Hydrolase</keyword>
<keyword evidence="1" id="KW-0479">Metal-binding</keyword>
<dbReference type="InterPro" id="IPR026575">
    <property type="entry name" value="GpdQ/CpdA-like"/>
</dbReference>
<dbReference type="InterPro" id="IPR050884">
    <property type="entry name" value="CNP_phosphodiesterase-III"/>
</dbReference>